<feature type="region of interest" description="Disordered" evidence="1">
    <location>
        <begin position="1"/>
        <end position="23"/>
    </location>
</feature>
<protein>
    <submittedName>
        <fullName evidence="2">Uncharacterized protein</fullName>
    </submittedName>
</protein>
<evidence type="ECO:0000256" key="1">
    <source>
        <dbReference type="SAM" id="MobiDB-lite"/>
    </source>
</evidence>
<feature type="region of interest" description="Disordered" evidence="1">
    <location>
        <begin position="68"/>
        <end position="97"/>
    </location>
</feature>
<proteinExistence type="predicted"/>
<dbReference type="AlphaFoldDB" id="A0AAU9K8D0"/>
<keyword evidence="3" id="KW-1185">Reference proteome</keyword>
<organism evidence="2 3">
    <name type="scientific">Blepharisma stoltei</name>
    <dbReference type="NCBI Taxonomy" id="1481888"/>
    <lineage>
        <taxon>Eukaryota</taxon>
        <taxon>Sar</taxon>
        <taxon>Alveolata</taxon>
        <taxon>Ciliophora</taxon>
        <taxon>Postciliodesmatophora</taxon>
        <taxon>Heterotrichea</taxon>
        <taxon>Heterotrichida</taxon>
        <taxon>Blepharismidae</taxon>
        <taxon>Blepharisma</taxon>
    </lineage>
</organism>
<evidence type="ECO:0000313" key="3">
    <source>
        <dbReference type="Proteomes" id="UP001162131"/>
    </source>
</evidence>
<evidence type="ECO:0000313" key="2">
    <source>
        <dbReference type="EMBL" id="CAG9330219.1"/>
    </source>
</evidence>
<gene>
    <name evidence="2" type="ORF">BSTOLATCC_MIC50819</name>
</gene>
<name>A0AAU9K8D0_9CILI</name>
<dbReference type="EMBL" id="CAJZBQ010000051">
    <property type="protein sequence ID" value="CAG9330219.1"/>
    <property type="molecule type" value="Genomic_DNA"/>
</dbReference>
<comment type="caution">
    <text evidence="2">The sequence shown here is derived from an EMBL/GenBank/DDBJ whole genome shotgun (WGS) entry which is preliminary data.</text>
</comment>
<reference evidence="2" key="1">
    <citation type="submission" date="2021-09" db="EMBL/GenBank/DDBJ databases">
        <authorList>
            <consortium name="AG Swart"/>
            <person name="Singh M."/>
            <person name="Singh A."/>
            <person name="Seah K."/>
            <person name="Emmerich C."/>
        </authorList>
    </citation>
    <scope>NUCLEOTIDE SEQUENCE</scope>
    <source>
        <strain evidence="2">ATCC30299</strain>
    </source>
</reference>
<sequence length="142" mass="16206">MLKSLSSRKSSYSRSPKHLLLPSITPKSVRGSFQVEDPHFSQLSTFAGREIRLKSSYATKEILRRRSINLSAEDKINSRSNSPKPRRKNMNSQLPSIKEYLEKLQKTDNDKQKTDNVTSASVQVKKSVSRIRKLISHCYTPA</sequence>
<feature type="compositionally biased region" description="Low complexity" evidence="1">
    <location>
        <begin position="1"/>
        <end position="14"/>
    </location>
</feature>
<dbReference type="Proteomes" id="UP001162131">
    <property type="component" value="Unassembled WGS sequence"/>
</dbReference>
<accession>A0AAU9K8D0</accession>